<dbReference type="AlphaFoldDB" id="A0A3P2ADA5"/>
<feature type="chain" id="PRO_5018084891" evidence="1">
    <location>
        <begin position="20"/>
        <end position="283"/>
    </location>
</feature>
<keyword evidence="1" id="KW-0732">Signal</keyword>
<reference evidence="2 3" key="1">
    <citation type="submission" date="2018-11" db="EMBL/GenBank/DDBJ databases">
        <title>Genomes From Bacteria Associated with the Canine Oral Cavity: a Test Case for Automated Genome-Based Taxonomic Assignment.</title>
        <authorList>
            <person name="Coil D.A."/>
            <person name="Jospin G."/>
            <person name="Darling A.E."/>
            <person name="Wallis C."/>
            <person name="Davis I.J."/>
            <person name="Harris S."/>
            <person name="Eisen J.A."/>
            <person name="Holcombe L.J."/>
            <person name="O'Flynn C."/>
        </authorList>
    </citation>
    <scope>NUCLEOTIDE SEQUENCE [LARGE SCALE GENOMIC DNA]</scope>
    <source>
        <strain evidence="2 3">OH1047_COT-310</strain>
    </source>
</reference>
<dbReference type="Proteomes" id="UP000279562">
    <property type="component" value="Unassembled WGS sequence"/>
</dbReference>
<organism evidence="2 3">
    <name type="scientific">Prevotella heparinolytica</name>
    <dbReference type="NCBI Taxonomy" id="28113"/>
    <lineage>
        <taxon>Bacteria</taxon>
        <taxon>Pseudomonadati</taxon>
        <taxon>Bacteroidota</taxon>
        <taxon>Bacteroidia</taxon>
        <taxon>Bacteroidales</taxon>
        <taxon>Bacteroidaceae</taxon>
        <taxon>Bacteroides</taxon>
    </lineage>
</organism>
<accession>A0A3P2ADA5</accession>
<keyword evidence="3" id="KW-1185">Reference proteome</keyword>
<dbReference type="EMBL" id="RQYF01000014">
    <property type="protein sequence ID" value="RRD92150.1"/>
    <property type="molecule type" value="Genomic_DNA"/>
</dbReference>
<feature type="signal peptide" evidence="1">
    <location>
        <begin position="1"/>
        <end position="19"/>
    </location>
</feature>
<dbReference type="RefSeq" id="WP_125238791.1">
    <property type="nucleotide sequence ID" value="NZ_RQYF01000014.1"/>
</dbReference>
<dbReference type="Gene3D" id="3.40.30.40">
    <property type="entry name" value="Perfringolysin"/>
    <property type="match status" value="1"/>
</dbReference>
<dbReference type="InterPro" id="IPR036359">
    <property type="entry name" value="Thiol_cytolysin_sf"/>
</dbReference>
<evidence type="ECO:0000313" key="2">
    <source>
        <dbReference type="EMBL" id="RRD92150.1"/>
    </source>
</evidence>
<dbReference type="Pfam" id="PF01289">
    <property type="entry name" value="Thiol_cytolysin"/>
    <property type="match status" value="1"/>
</dbReference>
<proteinExistence type="predicted"/>
<sequence>MKKTVFNFLFLLLGASLYAQQGFDSFMAKNPDKTFIGAIMQAESINEDTHRFIDVALAPITISFSHSIKSQKITPSYIEMTKVVQNLIENGKIPMQNVGLSHAIREIKSYNELNALFGQKINPTLLFDVPTDKASKQNLLVVSLEQKLLSIYMDLPDTPVLQGKKLEYDTNKLIYLNSVTFGRKAVALIESEQPLSKLKAAIDNVMQNYNNPEKIADTSHAILSNSNIRVMIVGGKAQMNVQSGNALTELLLYFSQKITDSDFISPITFTAAWAKDNSVFENK</sequence>
<comment type="caution">
    <text evidence="2">The sequence shown here is derived from an EMBL/GenBank/DDBJ whole genome shotgun (WGS) entry which is preliminary data.</text>
</comment>
<dbReference type="InterPro" id="IPR036363">
    <property type="entry name" value="Thiol_cytolysin_ab_sf"/>
</dbReference>
<protein>
    <submittedName>
        <fullName evidence="2">Hemolysin</fullName>
    </submittedName>
</protein>
<gene>
    <name evidence="2" type="ORF">EII33_05080</name>
</gene>
<evidence type="ECO:0000256" key="1">
    <source>
        <dbReference type="SAM" id="SignalP"/>
    </source>
</evidence>
<name>A0A3P2ADA5_9BACE</name>
<dbReference type="InterPro" id="IPR001869">
    <property type="entry name" value="Thiol_cytolysin"/>
</dbReference>
<dbReference type="SUPFAM" id="SSF56978">
    <property type="entry name" value="Perfringolysin"/>
    <property type="match status" value="1"/>
</dbReference>
<dbReference type="Gene3D" id="3.90.840.10">
    <property type="entry name" value="Thiol-activated cytolysin superfamily/Thiol-activated cytolysin, alpha-beta domain"/>
    <property type="match status" value="1"/>
</dbReference>
<dbReference type="GO" id="GO:0015485">
    <property type="term" value="F:cholesterol binding"/>
    <property type="evidence" value="ECO:0007669"/>
    <property type="project" value="InterPro"/>
</dbReference>
<evidence type="ECO:0000313" key="3">
    <source>
        <dbReference type="Proteomes" id="UP000279562"/>
    </source>
</evidence>